<feature type="domain" description="AMP-dependent synthetase/ligase" evidence="1">
    <location>
        <begin position="46"/>
        <end position="417"/>
    </location>
</feature>
<evidence type="ECO:0000313" key="3">
    <source>
        <dbReference type="EMBL" id="KAF9455987.1"/>
    </source>
</evidence>
<dbReference type="InterPro" id="IPR020845">
    <property type="entry name" value="AMP-binding_CS"/>
</dbReference>
<dbReference type="GO" id="GO:0016405">
    <property type="term" value="F:CoA-ligase activity"/>
    <property type="evidence" value="ECO:0007669"/>
    <property type="project" value="TreeGrafter"/>
</dbReference>
<dbReference type="PANTHER" id="PTHR24096:SF422">
    <property type="entry name" value="BCDNA.GH02901"/>
    <property type="match status" value="1"/>
</dbReference>
<proteinExistence type="predicted"/>
<accession>A0A9P5XQT5</accession>
<dbReference type="Proteomes" id="UP000807353">
    <property type="component" value="Unassembled WGS sequence"/>
</dbReference>
<dbReference type="AlphaFoldDB" id="A0A9P5XQT5"/>
<dbReference type="OrthoDB" id="6509636at2759"/>
<evidence type="ECO:0000259" key="1">
    <source>
        <dbReference type="Pfam" id="PF00501"/>
    </source>
</evidence>
<feature type="domain" description="AMP-binding enzyme C-terminal" evidence="2">
    <location>
        <begin position="468"/>
        <end position="555"/>
    </location>
</feature>
<dbReference type="Pfam" id="PF00501">
    <property type="entry name" value="AMP-binding"/>
    <property type="match status" value="1"/>
</dbReference>
<evidence type="ECO:0000259" key="2">
    <source>
        <dbReference type="Pfam" id="PF13193"/>
    </source>
</evidence>
<dbReference type="InterPro" id="IPR000873">
    <property type="entry name" value="AMP-dep_synth/lig_dom"/>
</dbReference>
<dbReference type="SUPFAM" id="SSF56801">
    <property type="entry name" value="Acetyl-CoA synthetase-like"/>
    <property type="match status" value="1"/>
</dbReference>
<dbReference type="Gene3D" id="3.40.50.12780">
    <property type="entry name" value="N-terminal domain of ligase-like"/>
    <property type="match status" value="1"/>
</dbReference>
<sequence>MEIYSPAGPLPSIPDNLTVPQFIFDFKHPSRPIRGDIPWLIEDETGRSIGEHELRRRTNGLAVALRSNFEIGEDDVVLIFSRNHIDYPVAIWAVHRLGGIISGANPDFSSDELLYQLKATNASVLIVHPEALETALVAARDVGIPPKRIITFDVAPVTKVSNNYRTVEALINEGLSRFEPSFVGRVLKPGEARTKLAFFNFSSGTTGKPKAVAIPHYSLIANIIQVAAHNKVNEDYCDRKDQRYRLGDIAIGVLPLYHIYGLVVNLHFSLFCAMSVVVVPRYSFVEMLNSIVRHRISHLLLVPPQVILLCKHPAVKKYELHRYIRFLMCGAAPLSFELNRQLFELFPDAHVGQSYGMTETCTVTNMWPIARKRGTPGSGGQLIPGTVARVMKTDGSLAGYDEAGELMIKTPSVALGYADNVEATRETFVDGWVRTGDEVKIDKNGEIWILDRLKEIMKVRGFQVAPAELEGCILEHGDVSSVCVVGVPDDYSGEVPMAFVVLTFEAARRVNQDPSTAERIKGSIVKHVADNKVTYKHLVGGVEFIDMIPVSPSGKLLRRILRDEAKEMRKSKAKL</sequence>
<gene>
    <name evidence="3" type="ORF">BDZ94DRAFT_1276764</name>
</gene>
<name>A0A9P5XQT5_9AGAR</name>
<dbReference type="InterPro" id="IPR045851">
    <property type="entry name" value="AMP-bd_C_sf"/>
</dbReference>
<dbReference type="PANTHER" id="PTHR24096">
    <property type="entry name" value="LONG-CHAIN-FATTY-ACID--COA LIGASE"/>
    <property type="match status" value="1"/>
</dbReference>
<dbReference type="Gene3D" id="3.30.300.30">
    <property type="match status" value="1"/>
</dbReference>
<keyword evidence="4" id="KW-1185">Reference proteome</keyword>
<dbReference type="EMBL" id="MU150479">
    <property type="protein sequence ID" value="KAF9455987.1"/>
    <property type="molecule type" value="Genomic_DNA"/>
</dbReference>
<dbReference type="InterPro" id="IPR042099">
    <property type="entry name" value="ANL_N_sf"/>
</dbReference>
<evidence type="ECO:0000313" key="4">
    <source>
        <dbReference type="Proteomes" id="UP000807353"/>
    </source>
</evidence>
<protein>
    <recommendedName>
        <fullName evidence="5">4-coumarate--CoA ligase</fullName>
    </recommendedName>
</protein>
<organism evidence="3 4">
    <name type="scientific">Collybia nuda</name>
    <dbReference type="NCBI Taxonomy" id="64659"/>
    <lineage>
        <taxon>Eukaryota</taxon>
        <taxon>Fungi</taxon>
        <taxon>Dikarya</taxon>
        <taxon>Basidiomycota</taxon>
        <taxon>Agaricomycotina</taxon>
        <taxon>Agaricomycetes</taxon>
        <taxon>Agaricomycetidae</taxon>
        <taxon>Agaricales</taxon>
        <taxon>Tricholomatineae</taxon>
        <taxon>Clitocybaceae</taxon>
        <taxon>Collybia</taxon>
    </lineage>
</organism>
<dbReference type="InterPro" id="IPR025110">
    <property type="entry name" value="AMP-bd_C"/>
</dbReference>
<reference evidence="3" key="1">
    <citation type="submission" date="2020-11" db="EMBL/GenBank/DDBJ databases">
        <authorList>
            <consortium name="DOE Joint Genome Institute"/>
            <person name="Ahrendt S."/>
            <person name="Riley R."/>
            <person name="Andreopoulos W."/>
            <person name="Labutti K."/>
            <person name="Pangilinan J."/>
            <person name="Ruiz-Duenas F.J."/>
            <person name="Barrasa J.M."/>
            <person name="Sanchez-Garcia M."/>
            <person name="Camarero S."/>
            <person name="Miyauchi S."/>
            <person name="Serrano A."/>
            <person name="Linde D."/>
            <person name="Babiker R."/>
            <person name="Drula E."/>
            <person name="Ayuso-Fernandez I."/>
            <person name="Pacheco R."/>
            <person name="Padilla G."/>
            <person name="Ferreira P."/>
            <person name="Barriuso J."/>
            <person name="Kellner H."/>
            <person name="Castanera R."/>
            <person name="Alfaro M."/>
            <person name="Ramirez L."/>
            <person name="Pisabarro A.G."/>
            <person name="Kuo A."/>
            <person name="Tritt A."/>
            <person name="Lipzen A."/>
            <person name="He G."/>
            <person name="Yan M."/>
            <person name="Ng V."/>
            <person name="Cullen D."/>
            <person name="Martin F."/>
            <person name="Rosso M.-N."/>
            <person name="Henrissat B."/>
            <person name="Hibbett D."/>
            <person name="Martinez A.T."/>
            <person name="Grigoriev I.V."/>
        </authorList>
    </citation>
    <scope>NUCLEOTIDE SEQUENCE</scope>
    <source>
        <strain evidence="3">CBS 247.69</strain>
    </source>
</reference>
<evidence type="ECO:0008006" key="5">
    <source>
        <dbReference type="Google" id="ProtNLM"/>
    </source>
</evidence>
<comment type="caution">
    <text evidence="3">The sequence shown here is derived from an EMBL/GenBank/DDBJ whole genome shotgun (WGS) entry which is preliminary data.</text>
</comment>
<dbReference type="Pfam" id="PF13193">
    <property type="entry name" value="AMP-binding_C"/>
    <property type="match status" value="1"/>
</dbReference>
<dbReference type="PROSITE" id="PS00455">
    <property type="entry name" value="AMP_BINDING"/>
    <property type="match status" value="1"/>
</dbReference>